<dbReference type="STRING" id="929558.SMGD1_1069"/>
<reference evidence="10 11" key="1">
    <citation type="journal article" date="2012" name="Proc. Natl. Acad. Sci. U.S.A.">
        <title>Genome and physiology of a model Epsilonproteobacterium responsible for sulfide detoxification in marine oxygen depletion zones.</title>
        <authorList>
            <person name="Grote J."/>
            <person name="Schott T."/>
            <person name="Bruckner C.G."/>
            <person name="Glockner F.O."/>
            <person name="Jost G."/>
            <person name="Teeling H."/>
            <person name="Labrenz M."/>
            <person name="Jurgens K."/>
        </authorList>
    </citation>
    <scope>NUCLEOTIDE SEQUENCE [LARGE SCALE GENOMIC DNA]</scope>
    <source>
        <strain evidence="10 11">GD1</strain>
    </source>
</reference>
<dbReference type="InterPro" id="IPR000160">
    <property type="entry name" value="GGDEF_dom"/>
</dbReference>
<comment type="caution">
    <text evidence="10">The sequence shown here is derived from an EMBL/GenBank/DDBJ whole genome shotgun (WGS) entry which is preliminary data.</text>
</comment>
<sequence>MKSNYKIIIVITILLLILSVTISVANYMVSLKSTQTHLKTQSLPLSIDNIYTEIQKHLIEPYLVSSMMANDTFLKDWIVHEEENVGKIAKYLDSIKNKYEMLTAFLVSEKSHKYYTHNGYLEEVKKDNPTNQWYFKFKNTPKSHEINLDFNENFTNTLIMFINFKIYDDNYNFIGATGIGIEISYIDEMLRMFKKNYHLNVYFLNEDGKVVLTRQNKEAYSHLNEMKELKKYRDQIISKDTSMIEYEKNGEEYLLKTKYIPELDIYLVVEAKLNDFDKEATQVFYFNLIISLIFTLLFAIIIMFVLRNYHRKLEILADFDSLTEIPNRRNFNTKFEQFLSLHKRDERPICLVFMDIDDFKSINDELGHNIGDEVLIQVAKILKNRVRKTDLLSRWGGEEFTIAFIDTNINDAHTITQKIREAIEKNETLKKTVGYNLTASFGLTACNEYDTIDTVISRADKAMYEAKQHGKNRVVLARSAVSEESS</sequence>
<organism evidence="10 11">
    <name type="scientific">Sulfurimonas gotlandica (strain DSM 19862 / JCM 16533 / GD1)</name>
    <dbReference type="NCBI Taxonomy" id="929558"/>
    <lineage>
        <taxon>Bacteria</taxon>
        <taxon>Pseudomonadati</taxon>
        <taxon>Campylobacterota</taxon>
        <taxon>Epsilonproteobacteria</taxon>
        <taxon>Campylobacterales</taxon>
        <taxon>Sulfurimonadaceae</taxon>
        <taxon>Sulfurimonas</taxon>
    </lineage>
</organism>
<evidence type="ECO:0000313" key="11">
    <source>
        <dbReference type="Proteomes" id="UP000006431"/>
    </source>
</evidence>
<feature type="transmembrane region" description="Helical" evidence="8">
    <location>
        <begin position="284"/>
        <end position="306"/>
    </location>
</feature>
<protein>
    <recommendedName>
        <fullName evidence="2">diguanylate cyclase</fullName>
        <ecNumber evidence="2">2.7.7.65</ecNumber>
    </recommendedName>
</protein>
<dbReference type="Pfam" id="PF00990">
    <property type="entry name" value="GGDEF"/>
    <property type="match status" value="1"/>
</dbReference>
<keyword evidence="6 8" id="KW-0472">Membrane</keyword>
<name>B6BGG5_SULGG</name>
<evidence type="ECO:0000256" key="5">
    <source>
        <dbReference type="ARBA" id="ARBA00022989"/>
    </source>
</evidence>
<dbReference type="InterPro" id="IPR043128">
    <property type="entry name" value="Rev_trsase/Diguanyl_cyclase"/>
</dbReference>
<dbReference type="SMART" id="SM00267">
    <property type="entry name" value="GGDEF"/>
    <property type="match status" value="1"/>
</dbReference>
<dbReference type="EC" id="2.7.7.65" evidence="2"/>
<accession>B6BGG5</accession>
<dbReference type="eggNOG" id="COG3706">
    <property type="taxonomic scope" value="Bacteria"/>
</dbReference>
<feature type="domain" description="GGDEF" evidence="9">
    <location>
        <begin position="347"/>
        <end position="479"/>
    </location>
</feature>
<dbReference type="CDD" id="cd01949">
    <property type="entry name" value="GGDEF"/>
    <property type="match status" value="1"/>
</dbReference>
<dbReference type="OrthoDB" id="9812260at2"/>
<dbReference type="PROSITE" id="PS50887">
    <property type="entry name" value="GGDEF"/>
    <property type="match status" value="1"/>
</dbReference>
<evidence type="ECO:0000256" key="2">
    <source>
        <dbReference type="ARBA" id="ARBA00012528"/>
    </source>
</evidence>
<comment type="catalytic activity">
    <reaction evidence="7">
        <text>2 GTP = 3',3'-c-di-GMP + 2 diphosphate</text>
        <dbReference type="Rhea" id="RHEA:24898"/>
        <dbReference type="ChEBI" id="CHEBI:33019"/>
        <dbReference type="ChEBI" id="CHEBI:37565"/>
        <dbReference type="ChEBI" id="CHEBI:58805"/>
        <dbReference type="EC" id="2.7.7.65"/>
    </reaction>
</comment>
<dbReference type="EMBL" id="AFRZ01000001">
    <property type="protein sequence ID" value="EHP29593.1"/>
    <property type="molecule type" value="Genomic_DNA"/>
</dbReference>
<dbReference type="InterPro" id="IPR033479">
    <property type="entry name" value="dCache_1"/>
</dbReference>
<comment type="subcellular location">
    <subcellularLocation>
        <location evidence="1">Cell membrane</location>
        <topology evidence="1">Multi-pass membrane protein</topology>
    </subcellularLocation>
</comment>
<dbReference type="Proteomes" id="UP000006431">
    <property type="component" value="Unassembled WGS sequence"/>
</dbReference>
<dbReference type="PANTHER" id="PTHR45138:SF9">
    <property type="entry name" value="DIGUANYLATE CYCLASE DGCM-RELATED"/>
    <property type="match status" value="1"/>
</dbReference>
<dbReference type="Pfam" id="PF02743">
    <property type="entry name" value="dCache_1"/>
    <property type="match status" value="1"/>
</dbReference>
<evidence type="ECO:0000256" key="1">
    <source>
        <dbReference type="ARBA" id="ARBA00004651"/>
    </source>
</evidence>
<dbReference type="SUPFAM" id="SSF55073">
    <property type="entry name" value="Nucleotide cyclase"/>
    <property type="match status" value="1"/>
</dbReference>
<dbReference type="AlphaFoldDB" id="B6BGG5"/>
<dbReference type="PATRIC" id="fig|929558.5.peg.1064"/>
<dbReference type="Gene3D" id="3.30.450.20">
    <property type="entry name" value="PAS domain"/>
    <property type="match status" value="1"/>
</dbReference>
<feature type="transmembrane region" description="Helical" evidence="8">
    <location>
        <begin position="7"/>
        <end position="29"/>
    </location>
</feature>
<evidence type="ECO:0000256" key="4">
    <source>
        <dbReference type="ARBA" id="ARBA00022692"/>
    </source>
</evidence>
<dbReference type="GO" id="GO:0005886">
    <property type="term" value="C:plasma membrane"/>
    <property type="evidence" value="ECO:0007669"/>
    <property type="project" value="UniProtKB-SubCell"/>
</dbReference>
<gene>
    <name evidence="10" type="ORF">SMGD1_1069</name>
</gene>
<evidence type="ECO:0000256" key="3">
    <source>
        <dbReference type="ARBA" id="ARBA00022475"/>
    </source>
</evidence>
<keyword evidence="4 8" id="KW-0812">Transmembrane</keyword>
<evidence type="ECO:0000256" key="6">
    <source>
        <dbReference type="ARBA" id="ARBA00023136"/>
    </source>
</evidence>
<dbReference type="InterPro" id="IPR029787">
    <property type="entry name" value="Nucleotide_cyclase"/>
</dbReference>
<dbReference type="InterPro" id="IPR050469">
    <property type="entry name" value="Diguanylate_Cyclase"/>
</dbReference>
<evidence type="ECO:0000313" key="10">
    <source>
        <dbReference type="EMBL" id="EHP29593.1"/>
    </source>
</evidence>
<keyword evidence="11" id="KW-1185">Reference proteome</keyword>
<dbReference type="FunFam" id="3.30.70.270:FF:000001">
    <property type="entry name" value="Diguanylate cyclase domain protein"/>
    <property type="match status" value="1"/>
</dbReference>
<dbReference type="RefSeq" id="WP_008337010.1">
    <property type="nucleotide sequence ID" value="NZ_AFRZ01000001.1"/>
</dbReference>
<keyword evidence="5 8" id="KW-1133">Transmembrane helix</keyword>
<evidence type="ECO:0000256" key="8">
    <source>
        <dbReference type="SAM" id="Phobius"/>
    </source>
</evidence>
<dbReference type="Gene3D" id="3.30.70.270">
    <property type="match status" value="1"/>
</dbReference>
<accession>H1FYG7</accession>
<dbReference type="PANTHER" id="PTHR45138">
    <property type="entry name" value="REGULATORY COMPONENTS OF SENSORY TRANSDUCTION SYSTEM"/>
    <property type="match status" value="1"/>
</dbReference>
<evidence type="ECO:0000259" key="9">
    <source>
        <dbReference type="PROSITE" id="PS50887"/>
    </source>
</evidence>
<keyword evidence="3" id="KW-1003">Cell membrane</keyword>
<evidence type="ECO:0000256" key="7">
    <source>
        <dbReference type="ARBA" id="ARBA00034247"/>
    </source>
</evidence>
<dbReference type="HOGENOM" id="CLU_029518_0_0_7"/>
<proteinExistence type="predicted"/>
<dbReference type="GO" id="GO:0052621">
    <property type="term" value="F:diguanylate cyclase activity"/>
    <property type="evidence" value="ECO:0007669"/>
    <property type="project" value="UniProtKB-EC"/>
</dbReference>
<dbReference type="NCBIfam" id="TIGR00254">
    <property type="entry name" value="GGDEF"/>
    <property type="match status" value="1"/>
</dbReference>